<dbReference type="Gene3D" id="3.40.50.200">
    <property type="entry name" value="Peptidase S8/S53 domain"/>
    <property type="match status" value="1"/>
</dbReference>
<accession>A0A919N535</accession>
<feature type="chain" id="PRO_5037226282" description="Peptidase S8/S53 domain-containing protein" evidence="8">
    <location>
        <begin position="26"/>
        <end position="410"/>
    </location>
</feature>
<gene>
    <name evidence="10" type="ORF">Asi03nite_20220</name>
</gene>
<evidence type="ECO:0000313" key="11">
    <source>
        <dbReference type="Proteomes" id="UP000629619"/>
    </source>
</evidence>
<evidence type="ECO:0000256" key="2">
    <source>
        <dbReference type="ARBA" id="ARBA00022670"/>
    </source>
</evidence>
<protein>
    <recommendedName>
        <fullName evidence="9">Peptidase S8/S53 domain-containing protein</fullName>
    </recommendedName>
</protein>
<feature type="compositionally biased region" description="Pro residues" evidence="6">
    <location>
        <begin position="394"/>
        <end position="410"/>
    </location>
</feature>
<dbReference type="GO" id="GO:0006508">
    <property type="term" value="P:proteolysis"/>
    <property type="evidence" value="ECO:0007669"/>
    <property type="project" value="UniProtKB-KW"/>
</dbReference>
<comment type="caution">
    <text evidence="10">The sequence shown here is derived from an EMBL/GenBank/DDBJ whole genome shotgun (WGS) entry which is preliminary data.</text>
</comment>
<evidence type="ECO:0000256" key="8">
    <source>
        <dbReference type="SAM" id="SignalP"/>
    </source>
</evidence>
<dbReference type="Proteomes" id="UP000629619">
    <property type="component" value="Unassembled WGS sequence"/>
</dbReference>
<dbReference type="AlphaFoldDB" id="A0A919N535"/>
<dbReference type="Pfam" id="PF00082">
    <property type="entry name" value="Peptidase_S8"/>
    <property type="match status" value="1"/>
</dbReference>
<evidence type="ECO:0000256" key="3">
    <source>
        <dbReference type="ARBA" id="ARBA00022801"/>
    </source>
</evidence>
<name>A0A919N535_9ACTN</name>
<keyword evidence="7" id="KW-0812">Transmembrane</keyword>
<dbReference type="InterPro" id="IPR015500">
    <property type="entry name" value="Peptidase_S8_subtilisin-rel"/>
</dbReference>
<evidence type="ECO:0000256" key="4">
    <source>
        <dbReference type="ARBA" id="ARBA00022825"/>
    </source>
</evidence>
<keyword evidence="11" id="KW-1185">Reference proteome</keyword>
<dbReference type="PROSITE" id="PS51892">
    <property type="entry name" value="SUBTILASE"/>
    <property type="match status" value="1"/>
</dbReference>
<keyword evidence="7" id="KW-0472">Membrane</keyword>
<keyword evidence="2" id="KW-0645">Protease</keyword>
<evidence type="ECO:0000256" key="5">
    <source>
        <dbReference type="PROSITE-ProRule" id="PRU01240"/>
    </source>
</evidence>
<comment type="caution">
    <text evidence="5">Lacks conserved residue(s) required for the propagation of feature annotation.</text>
</comment>
<dbReference type="GO" id="GO:0004252">
    <property type="term" value="F:serine-type endopeptidase activity"/>
    <property type="evidence" value="ECO:0007669"/>
    <property type="project" value="InterPro"/>
</dbReference>
<evidence type="ECO:0000256" key="7">
    <source>
        <dbReference type="SAM" id="Phobius"/>
    </source>
</evidence>
<feature type="transmembrane region" description="Helical" evidence="7">
    <location>
        <begin position="347"/>
        <end position="370"/>
    </location>
</feature>
<dbReference type="InterPro" id="IPR050131">
    <property type="entry name" value="Peptidase_S8_subtilisin-like"/>
</dbReference>
<keyword evidence="3" id="KW-0378">Hydrolase</keyword>
<dbReference type="SUPFAM" id="SSF52743">
    <property type="entry name" value="Subtilisin-like"/>
    <property type="match status" value="1"/>
</dbReference>
<organism evidence="10 11">
    <name type="scientific">Actinoplanes siamensis</name>
    <dbReference type="NCBI Taxonomy" id="1223317"/>
    <lineage>
        <taxon>Bacteria</taxon>
        <taxon>Bacillati</taxon>
        <taxon>Actinomycetota</taxon>
        <taxon>Actinomycetes</taxon>
        <taxon>Micromonosporales</taxon>
        <taxon>Micromonosporaceae</taxon>
        <taxon>Actinoplanes</taxon>
    </lineage>
</organism>
<feature type="signal peptide" evidence="8">
    <location>
        <begin position="1"/>
        <end position="25"/>
    </location>
</feature>
<feature type="region of interest" description="Disordered" evidence="6">
    <location>
        <begin position="374"/>
        <end position="410"/>
    </location>
</feature>
<dbReference type="RefSeq" id="WP_203678277.1">
    <property type="nucleotide sequence ID" value="NZ_BOMW01000019.1"/>
</dbReference>
<keyword evidence="4" id="KW-0720">Serine protease</keyword>
<dbReference type="PANTHER" id="PTHR43806">
    <property type="entry name" value="PEPTIDASE S8"/>
    <property type="match status" value="1"/>
</dbReference>
<dbReference type="InterPro" id="IPR000209">
    <property type="entry name" value="Peptidase_S8/S53_dom"/>
</dbReference>
<feature type="domain" description="Peptidase S8/S53" evidence="9">
    <location>
        <begin position="56"/>
        <end position="307"/>
    </location>
</feature>
<evidence type="ECO:0000259" key="9">
    <source>
        <dbReference type="Pfam" id="PF00082"/>
    </source>
</evidence>
<keyword evidence="7" id="KW-1133">Transmembrane helix</keyword>
<evidence type="ECO:0000256" key="1">
    <source>
        <dbReference type="ARBA" id="ARBA00011073"/>
    </source>
</evidence>
<sequence length="410" mass="40922">MILGRTAAVALLVAPLLLTPAPARAADCATAGQVTGTAAWPRQMLAVDSVSQFTRGGNVVVAVLSTGVQASHRQLAGRVLAGRDADAGRGTADTDCLGTGTQVAGVIAASPEEGSPVAGVAGRATILPVRVAPSTPGDEPSAAGLARGVEFAVQNGAQVIVVASAVYQDSDRLRSAVAAAVATGVPVVAAVGDLGSAQDRNPVPYPASYPDVIGVGAIDQSGRIYDRSQHGRYVDLVAPGVAVPTLQGGDAGPRGLVESDGTALAAGYVGGTVALIRSRLGRMPVAEVTRVLKASASPAVDGDAFGAGVVNPYAAVTGKAATGKGRALPGLTAPPAAPGSAESRRRMVAFTGATIAGMAVVAVLLVTAAIRRSRRQHWRPTTAPPLPEYDEPVEPGPPVMLLDPPPGGAR</sequence>
<comment type="similarity">
    <text evidence="1 5">Belongs to the peptidase S8 family.</text>
</comment>
<reference evidence="10" key="1">
    <citation type="submission" date="2021-01" db="EMBL/GenBank/DDBJ databases">
        <title>Whole genome shotgun sequence of Actinoplanes siamensis NBRC 109076.</title>
        <authorList>
            <person name="Komaki H."/>
            <person name="Tamura T."/>
        </authorList>
    </citation>
    <scope>NUCLEOTIDE SEQUENCE</scope>
    <source>
        <strain evidence="10">NBRC 109076</strain>
    </source>
</reference>
<evidence type="ECO:0000256" key="6">
    <source>
        <dbReference type="SAM" id="MobiDB-lite"/>
    </source>
</evidence>
<dbReference type="EMBL" id="BOMW01000019">
    <property type="protein sequence ID" value="GIF04484.1"/>
    <property type="molecule type" value="Genomic_DNA"/>
</dbReference>
<dbReference type="InterPro" id="IPR036852">
    <property type="entry name" value="Peptidase_S8/S53_dom_sf"/>
</dbReference>
<evidence type="ECO:0000313" key="10">
    <source>
        <dbReference type="EMBL" id="GIF04484.1"/>
    </source>
</evidence>
<dbReference type="PANTHER" id="PTHR43806:SF11">
    <property type="entry name" value="CEREVISIN-RELATED"/>
    <property type="match status" value="1"/>
</dbReference>
<dbReference type="PRINTS" id="PR00723">
    <property type="entry name" value="SUBTILISIN"/>
</dbReference>
<proteinExistence type="inferred from homology"/>
<keyword evidence="8" id="KW-0732">Signal</keyword>